<dbReference type="SUPFAM" id="SSF158682">
    <property type="entry name" value="TerB-like"/>
    <property type="match status" value="1"/>
</dbReference>
<dbReference type="InterPro" id="IPR007791">
    <property type="entry name" value="DjlA_N"/>
</dbReference>
<dbReference type="CDD" id="cd07316">
    <property type="entry name" value="terB_like_DjlA"/>
    <property type="match status" value="1"/>
</dbReference>
<dbReference type="Gene3D" id="1.10.3680.10">
    <property type="entry name" value="TerB-like"/>
    <property type="match status" value="1"/>
</dbReference>
<proteinExistence type="predicted"/>
<dbReference type="InterPro" id="IPR029024">
    <property type="entry name" value="TerB-like"/>
</dbReference>
<dbReference type="SMART" id="SM00271">
    <property type="entry name" value="DnaJ"/>
    <property type="match status" value="1"/>
</dbReference>
<protein>
    <recommendedName>
        <fullName evidence="1">J domain-containing protein</fullName>
    </recommendedName>
</protein>
<dbReference type="SUPFAM" id="SSF46565">
    <property type="entry name" value="Chaperone J-domain"/>
    <property type="match status" value="1"/>
</dbReference>
<reference evidence="2" key="1">
    <citation type="submission" date="2018-06" db="EMBL/GenBank/DDBJ databases">
        <authorList>
            <person name="Zhirakovskaya E."/>
        </authorList>
    </citation>
    <scope>NUCLEOTIDE SEQUENCE</scope>
</reference>
<dbReference type="Gene3D" id="1.10.287.110">
    <property type="entry name" value="DnaJ domain"/>
    <property type="match status" value="1"/>
</dbReference>
<accession>A0A3B0XHE2</accession>
<evidence type="ECO:0000313" key="2">
    <source>
        <dbReference type="EMBL" id="VAW56026.1"/>
    </source>
</evidence>
<dbReference type="PRINTS" id="PR00625">
    <property type="entry name" value="JDOMAIN"/>
</dbReference>
<dbReference type="EMBL" id="UOFF01000160">
    <property type="protein sequence ID" value="VAW56026.1"/>
    <property type="molecule type" value="Genomic_DNA"/>
</dbReference>
<dbReference type="InterPro" id="IPR001623">
    <property type="entry name" value="DnaJ_domain"/>
</dbReference>
<feature type="domain" description="J" evidence="1">
    <location>
        <begin position="149"/>
        <end position="213"/>
    </location>
</feature>
<evidence type="ECO:0000259" key="1">
    <source>
        <dbReference type="PROSITE" id="PS50076"/>
    </source>
</evidence>
<dbReference type="NCBIfam" id="NF006948">
    <property type="entry name" value="PRK09430.1"/>
    <property type="match status" value="1"/>
</dbReference>
<dbReference type="InterPro" id="IPR036869">
    <property type="entry name" value="J_dom_sf"/>
</dbReference>
<dbReference type="AlphaFoldDB" id="A0A3B0XHE2"/>
<dbReference type="Pfam" id="PF00226">
    <property type="entry name" value="DnaJ"/>
    <property type="match status" value="1"/>
</dbReference>
<dbReference type="Pfam" id="PF05099">
    <property type="entry name" value="TerB"/>
    <property type="match status" value="1"/>
</dbReference>
<gene>
    <name evidence="2" type="ORF">MNBD_GAMMA07-568</name>
</gene>
<sequence length="214" mass="24574">VQSAFFIASFTAMGHMAKCDGCVKTVEVELAAQVMGQLKLSRAQKQLAIRLFNEGKHKNFALDALLWNLKRECGHRASVIQAFLEIQFKMAYADACLNEKEIKIIKRMCKRLDISEVNYIRIERHVRAEKKLASQPVSCVSKKPLTINDAYKVLGLSRWAAQDQVKLSYRRLMSQFHPDKMMSRGASEVEVIEAHDIVYDIKFAYDMIMKLKRT</sequence>
<dbReference type="PROSITE" id="PS50076">
    <property type="entry name" value="DNAJ_2"/>
    <property type="match status" value="1"/>
</dbReference>
<name>A0A3B0XHE2_9ZZZZ</name>
<organism evidence="2">
    <name type="scientific">hydrothermal vent metagenome</name>
    <dbReference type="NCBI Taxonomy" id="652676"/>
    <lineage>
        <taxon>unclassified sequences</taxon>
        <taxon>metagenomes</taxon>
        <taxon>ecological metagenomes</taxon>
    </lineage>
</organism>
<dbReference type="CDD" id="cd06257">
    <property type="entry name" value="DnaJ"/>
    <property type="match status" value="1"/>
</dbReference>
<feature type="non-terminal residue" evidence="2">
    <location>
        <position position="1"/>
    </location>
</feature>